<feature type="region of interest" description="Disordered" evidence="1">
    <location>
        <begin position="1"/>
        <end position="33"/>
    </location>
</feature>
<gene>
    <name evidence="2" type="ORF">FOH10_23395</name>
</gene>
<evidence type="ECO:0000313" key="2">
    <source>
        <dbReference type="EMBL" id="QDP81218.1"/>
    </source>
</evidence>
<dbReference type="GeneID" id="80335308"/>
<dbReference type="Proteomes" id="UP000317039">
    <property type="component" value="Chromosome"/>
</dbReference>
<dbReference type="RefSeq" id="WP_029926963.1">
    <property type="nucleotide sequence ID" value="NZ_CP041695.1"/>
</dbReference>
<evidence type="ECO:0000256" key="1">
    <source>
        <dbReference type="SAM" id="MobiDB-lite"/>
    </source>
</evidence>
<proteinExistence type="predicted"/>
<dbReference type="AlphaFoldDB" id="A0A516NQP5"/>
<accession>A0A516NQP5</accession>
<organism evidence="2 3">
    <name type="scientific">Nocardia otitidiscaviarum</name>
    <dbReference type="NCBI Taxonomy" id="1823"/>
    <lineage>
        <taxon>Bacteria</taxon>
        <taxon>Bacillati</taxon>
        <taxon>Actinomycetota</taxon>
        <taxon>Actinomycetes</taxon>
        <taxon>Mycobacteriales</taxon>
        <taxon>Nocardiaceae</taxon>
        <taxon>Nocardia</taxon>
    </lineage>
</organism>
<sequence>MRLRFPLGRRPRDPVPATVDPPAEGAATTESDEACPAGDIQALAAGLQAPGLVLPTYWC</sequence>
<protein>
    <submittedName>
        <fullName evidence="2">Uncharacterized protein</fullName>
    </submittedName>
</protein>
<dbReference type="KEGG" id="nod:FOH10_23395"/>
<evidence type="ECO:0000313" key="3">
    <source>
        <dbReference type="Proteomes" id="UP000317039"/>
    </source>
</evidence>
<reference evidence="2 3" key="1">
    <citation type="submission" date="2019-07" db="EMBL/GenBank/DDBJ databases">
        <title>Complete Genome Sequence and Methylome Analysis of Nocardia otitidis-caviarum NEB252.</title>
        <authorList>
            <person name="Fomenkov A."/>
            <person name="Anton B.P."/>
            <person name="Vincze T."/>
            <person name="Roberts R.J."/>
        </authorList>
    </citation>
    <scope>NUCLEOTIDE SEQUENCE [LARGE SCALE GENOMIC DNA]</scope>
    <source>
        <strain evidence="2 3">NEB252</strain>
    </source>
</reference>
<name>A0A516NQP5_9NOCA</name>
<dbReference type="EMBL" id="CP041695">
    <property type="protein sequence ID" value="QDP81218.1"/>
    <property type="molecule type" value="Genomic_DNA"/>
</dbReference>